<evidence type="ECO:0000313" key="1">
    <source>
        <dbReference type="EMBL" id="MCL6272275.1"/>
    </source>
</evidence>
<organism evidence="1 2">
    <name type="scientific">Parendozoicomonas callyspongiae</name>
    <dbReference type="NCBI Taxonomy" id="2942213"/>
    <lineage>
        <taxon>Bacteria</taxon>
        <taxon>Pseudomonadati</taxon>
        <taxon>Pseudomonadota</taxon>
        <taxon>Gammaproteobacteria</taxon>
        <taxon>Oceanospirillales</taxon>
        <taxon>Endozoicomonadaceae</taxon>
        <taxon>Parendozoicomonas</taxon>
    </lineage>
</organism>
<proteinExistence type="predicted"/>
<name>A0ABT0PLL2_9GAMM</name>
<evidence type="ECO:0000313" key="2">
    <source>
        <dbReference type="Proteomes" id="UP001203338"/>
    </source>
</evidence>
<reference evidence="1 2" key="1">
    <citation type="submission" date="2022-05" db="EMBL/GenBank/DDBJ databases">
        <authorList>
            <person name="Park J.-S."/>
        </authorList>
    </citation>
    <scope>NUCLEOTIDE SEQUENCE [LARGE SCALE GENOMIC DNA]</scope>
    <source>
        <strain evidence="1 2">2012CJ34-2</strain>
    </source>
</reference>
<accession>A0ABT0PLL2</accession>
<dbReference type="Gene3D" id="3.30.1330.200">
    <property type="match status" value="1"/>
</dbReference>
<gene>
    <name evidence="1" type="ORF">M3P05_20360</name>
</gene>
<dbReference type="SUPFAM" id="SSF64438">
    <property type="entry name" value="CNF1/YfiH-like putative cysteine hydrolases"/>
    <property type="match status" value="1"/>
</dbReference>
<comment type="caution">
    <text evidence="1">The sequence shown here is derived from an EMBL/GenBank/DDBJ whole genome shotgun (WGS) entry which is preliminary data.</text>
</comment>
<sequence>MNVPGFANTLSSSTIFDEASGRESTVLKKQVSPTDKFPVQVISMPDFIRSGVKRFLRDYLIDENTLELRYTPKIYHDDIQDIFSRNITEWGGRLKRDQFINFVPTADGCIPVLCETPRAYEHILNDLIAPPLLIADATISHTPIQSDLCLYCPMDRSGVINCNSFPRQRYLATDSLCNCYCIILWDSNNKVASMTHFQDYHLSDDAIRKTVSNMLENGACAESLKASVIGGFNVSFSSPTTFFNLIAPALSKRSIELVETFLGNNNKSRPMSIIFDLEKEQSFHLIYSSEVKDKFGLSGKGKKFSFHNHDNSDVITYHCNMPDDGESFIPVNVETIQKN</sequence>
<dbReference type="Proteomes" id="UP001203338">
    <property type="component" value="Unassembled WGS sequence"/>
</dbReference>
<dbReference type="InterPro" id="IPR038592">
    <property type="entry name" value="CheD-like_sf"/>
</dbReference>
<evidence type="ECO:0008006" key="3">
    <source>
        <dbReference type="Google" id="ProtNLM"/>
    </source>
</evidence>
<dbReference type="RefSeq" id="WP_249701966.1">
    <property type="nucleotide sequence ID" value="NZ_JAMFLX010000085.1"/>
</dbReference>
<keyword evidence="2" id="KW-1185">Reference proteome</keyword>
<protein>
    <recommendedName>
        <fullName evidence="3">RES domain-containing protein</fullName>
    </recommendedName>
</protein>
<dbReference type="InterPro" id="IPR011324">
    <property type="entry name" value="Cytotoxic_necrot_fac-like_cat"/>
</dbReference>
<dbReference type="EMBL" id="JAMFLX010000085">
    <property type="protein sequence ID" value="MCL6272275.1"/>
    <property type="molecule type" value="Genomic_DNA"/>
</dbReference>